<feature type="domain" description="DNA2/NAM7 helicase-like C-terminal" evidence="5">
    <location>
        <begin position="878"/>
        <end position="987"/>
    </location>
</feature>
<feature type="transmembrane region" description="Helical" evidence="3">
    <location>
        <begin position="1120"/>
        <end position="1138"/>
    </location>
</feature>
<keyword evidence="3" id="KW-0812">Transmembrane</keyword>
<dbReference type="PANTHER" id="PTHR10887">
    <property type="entry name" value="DNA2/NAM7 HELICASE FAMILY"/>
    <property type="match status" value="1"/>
</dbReference>
<dbReference type="InterPro" id="IPR047187">
    <property type="entry name" value="SF1_C_Upf1"/>
</dbReference>
<dbReference type="EMBL" id="KQ460211">
    <property type="protein sequence ID" value="KPJ16525.1"/>
    <property type="molecule type" value="Genomic_DNA"/>
</dbReference>
<name>A0A194RGS3_PAPMA</name>
<feature type="domain" description="DNA2/NAM7 helicase helicase" evidence="4">
    <location>
        <begin position="493"/>
        <end position="649"/>
    </location>
</feature>
<dbReference type="PANTHER" id="PTHR10887:SF341">
    <property type="entry name" value="NFX1-TYPE ZINC FINGER-CONTAINING PROTEIN 1"/>
    <property type="match status" value="1"/>
</dbReference>
<feature type="region of interest" description="Disordered" evidence="2">
    <location>
        <begin position="21"/>
        <end position="43"/>
    </location>
</feature>
<evidence type="ECO:0000259" key="5">
    <source>
        <dbReference type="Pfam" id="PF13087"/>
    </source>
</evidence>
<dbReference type="Pfam" id="PF13086">
    <property type="entry name" value="AAA_11"/>
    <property type="match status" value="1"/>
</dbReference>
<dbReference type="Proteomes" id="UP000053240">
    <property type="component" value="Unassembled WGS sequence"/>
</dbReference>
<dbReference type="InterPro" id="IPR041679">
    <property type="entry name" value="DNA2/NAM7-like_C"/>
</dbReference>
<dbReference type="GO" id="GO:0031380">
    <property type="term" value="C:nuclear RNA-directed RNA polymerase complex"/>
    <property type="evidence" value="ECO:0007669"/>
    <property type="project" value="TreeGrafter"/>
</dbReference>
<dbReference type="GO" id="GO:0004386">
    <property type="term" value="F:helicase activity"/>
    <property type="evidence" value="ECO:0007669"/>
    <property type="project" value="InterPro"/>
</dbReference>
<sequence>MSDSKSSLRIDWFDGTLIEDTRQNATSSSQFDDEDKPETQTKLTPKDVEKKPIGFKRLFDLSHLKPSILTLEISHRPGFWHLLDIDLKGDFIVLIIKILSTIYSSLEDEEKSKIVTLLRTRFLKSVFIINLKTYLGQLPNVRIVEKKMNMQLWDDIETFYLNMFVLCEGMSKFHSKENDVLFEVLELLEITETSAVGVREEHMETIRDSFFTQIDQKDKDIIMKINQETNNCHSISKQVNEDPSHYKNLKIFPTKEDLLGDSKIKIKPNIINGAYSSIEHYLDVQFKLLREDCFAPLREGICKYMENPSKRRHENIRVYPKVRIIRTYVSNNKVGHLVDIAWQDRLDNGSTDKKQYAHSKKLMFGSLLLFTSDQFETVLCASVLDSNQRLLADGYIVVSFESLVSNKIYDEAYLMVESEVYFEPYHRVLKVLQNMRTDDMPMKEYIVYVQAEPKPPKYLTSDTIYSILDVNNKEISFPVLDTEKWPSSECLGLDEYQMSAYQFALTRQFAVIQGPPGTGKTFIGIKIASTLLKNLSLEGTPMLIICYTNHALDQFLEGILHITKNIIRFGSQSKSEILQSYTLHNMKSRVKSKYSYLYANKKAELERVYKEMMEVQTEIEKCEKEIVSYKTLKPYLKIGDKSYELKTTNEDSILSWLFNHLEEENDDISENNDLDDWEKQCEDLNINDKVETCFSEEWVLNEIQTMNKSIEYVKDLTDDAIESDKMVAKFEKQITKLRNRLKYFKQNMSSLRKVKQMKDVPEIGNLYELTPDKRWMFYFKAVAALKDKLNTKMNELLERERRCCAEVREVSALVEAEVCGGARVLALTTSAAARRHRLLQTLRCNIVLVEEAAEVLEGHVVAALTDHCQHLILIEDSWSHRNSWEAVWCVSLANYLRHMRYTADDVTVLTTYSAQANLITELSKKYAALRDVKVRVVDKYQGEESRIVILSLVRSNKDGNIGFLAQHNRICVAMSRAREGFYIFGNMDVLKSASTIWASIADKLKEQNALGRSIVLRCETHQHVTYQVERSEDFDSSLYVLTEGLGAYPKLEPLKMLRSKFHLEKCNKAPIKHNPDFVLDNFVEAEMKSVLRPLYLAQYLSLAPKYSIRYDLITSNSHKFNVFVCLCAVGISTTWWFSSVLDYLIKAEGMYAATVFAYSIFFTVLSSFFHAFVIVQGAISMPVWKKSLYAAQLIWIKNLTLVAILCMESENIHLKVKNAQVACIVLCARERTSELSQLMRRQEQWAGPERGEGWLRAAGLFSVDAALPPRFLAVLGTYIVAILQLHFL</sequence>
<dbReference type="InParanoid" id="A0A194RGS3"/>
<feature type="coiled-coil region" evidence="1">
    <location>
        <begin position="598"/>
        <end position="632"/>
    </location>
</feature>
<reference evidence="7 8" key="1">
    <citation type="journal article" date="2015" name="Nat. Commun.">
        <title>Outbred genome sequencing and CRISPR/Cas9 gene editing in butterflies.</title>
        <authorList>
            <person name="Li X."/>
            <person name="Fan D."/>
            <person name="Zhang W."/>
            <person name="Liu G."/>
            <person name="Zhang L."/>
            <person name="Zhao L."/>
            <person name="Fang X."/>
            <person name="Chen L."/>
            <person name="Dong Y."/>
            <person name="Chen Y."/>
            <person name="Ding Y."/>
            <person name="Zhao R."/>
            <person name="Feng M."/>
            <person name="Zhu Y."/>
            <person name="Feng Y."/>
            <person name="Jiang X."/>
            <person name="Zhu D."/>
            <person name="Xiang H."/>
            <person name="Feng X."/>
            <person name="Li S."/>
            <person name="Wang J."/>
            <person name="Zhang G."/>
            <person name="Kronforst M.R."/>
            <person name="Wang W."/>
        </authorList>
    </citation>
    <scope>NUCLEOTIDE SEQUENCE [LARGE SCALE GENOMIC DNA]</scope>
    <source>
        <strain evidence="7">Ya'a_city_454_Pm</strain>
        <tissue evidence="7">Whole body</tissue>
    </source>
</reference>
<keyword evidence="1" id="KW-0175">Coiled coil</keyword>
<accession>A0A194RGS3</accession>
<evidence type="ECO:0000313" key="7">
    <source>
        <dbReference type="EMBL" id="KPJ16525.1"/>
    </source>
</evidence>
<dbReference type="FunCoup" id="A0A194RGS3">
    <property type="interactions" value="1"/>
</dbReference>
<evidence type="ECO:0000259" key="6">
    <source>
        <dbReference type="Pfam" id="PF25396"/>
    </source>
</evidence>
<organism evidence="7 8">
    <name type="scientific">Papilio machaon</name>
    <name type="common">Old World swallowtail butterfly</name>
    <dbReference type="NCBI Taxonomy" id="76193"/>
    <lineage>
        <taxon>Eukaryota</taxon>
        <taxon>Metazoa</taxon>
        <taxon>Ecdysozoa</taxon>
        <taxon>Arthropoda</taxon>
        <taxon>Hexapoda</taxon>
        <taxon>Insecta</taxon>
        <taxon>Pterygota</taxon>
        <taxon>Neoptera</taxon>
        <taxon>Endopterygota</taxon>
        <taxon>Lepidoptera</taxon>
        <taxon>Glossata</taxon>
        <taxon>Ditrysia</taxon>
        <taxon>Papilionoidea</taxon>
        <taxon>Papilionidae</taxon>
        <taxon>Papilioninae</taxon>
        <taxon>Papilio</taxon>
    </lineage>
</organism>
<feature type="transmembrane region" description="Helical" evidence="3">
    <location>
        <begin position="1150"/>
        <end position="1175"/>
    </location>
</feature>
<evidence type="ECO:0000256" key="3">
    <source>
        <dbReference type="SAM" id="Phobius"/>
    </source>
</evidence>
<protein>
    <submittedName>
        <fullName evidence="7">NFX1-type zinc finger-containing protein 1</fullName>
    </submittedName>
</protein>
<dbReference type="Pfam" id="PF25396">
    <property type="entry name" value="ZNFX1"/>
    <property type="match status" value="1"/>
</dbReference>
<evidence type="ECO:0000256" key="1">
    <source>
        <dbReference type="SAM" id="Coils"/>
    </source>
</evidence>
<keyword evidence="3" id="KW-0472">Membrane</keyword>
<dbReference type="InterPro" id="IPR045055">
    <property type="entry name" value="DNA2/NAM7-like"/>
</dbReference>
<dbReference type="SUPFAM" id="SSF52540">
    <property type="entry name" value="P-loop containing nucleoside triphosphate hydrolases"/>
    <property type="match status" value="1"/>
</dbReference>
<dbReference type="Pfam" id="PF13087">
    <property type="entry name" value="AAA_12"/>
    <property type="match status" value="1"/>
</dbReference>
<dbReference type="InterPro" id="IPR027417">
    <property type="entry name" value="P-loop_NTPase"/>
</dbReference>
<evidence type="ECO:0000256" key="2">
    <source>
        <dbReference type="SAM" id="MobiDB-lite"/>
    </source>
</evidence>
<feature type="domain" description="ZNFX1" evidence="6">
    <location>
        <begin position="312"/>
        <end position="419"/>
    </location>
</feature>
<gene>
    <name evidence="7" type="ORF">RR48_08116</name>
</gene>
<keyword evidence="8" id="KW-1185">Reference proteome</keyword>
<dbReference type="InterPro" id="IPR057373">
    <property type="entry name" value="ZNFX1"/>
</dbReference>
<proteinExistence type="predicted"/>
<dbReference type="CDD" id="cd18808">
    <property type="entry name" value="SF1_C_Upf1"/>
    <property type="match status" value="1"/>
</dbReference>
<feature type="transmembrane region" description="Helical" evidence="3">
    <location>
        <begin position="1187"/>
        <end position="1207"/>
    </location>
</feature>
<evidence type="ECO:0000313" key="8">
    <source>
        <dbReference type="Proteomes" id="UP000053240"/>
    </source>
</evidence>
<dbReference type="InterPro" id="IPR041677">
    <property type="entry name" value="DNA2/NAM7_AAA_11"/>
</dbReference>
<dbReference type="Gene3D" id="3.40.50.300">
    <property type="entry name" value="P-loop containing nucleotide triphosphate hydrolases"/>
    <property type="match status" value="2"/>
</dbReference>
<evidence type="ECO:0000259" key="4">
    <source>
        <dbReference type="Pfam" id="PF13086"/>
    </source>
</evidence>
<keyword evidence="3" id="KW-1133">Transmembrane helix</keyword>
<dbReference type="GO" id="GO:0031048">
    <property type="term" value="P:regulatory ncRNA-mediated heterochromatin formation"/>
    <property type="evidence" value="ECO:0007669"/>
    <property type="project" value="TreeGrafter"/>
</dbReference>
<dbReference type="STRING" id="76193.A0A194RGS3"/>